<feature type="region of interest" description="Disordered" evidence="7">
    <location>
        <begin position="220"/>
        <end position="275"/>
    </location>
</feature>
<feature type="compositionally biased region" description="Polar residues" evidence="7">
    <location>
        <begin position="220"/>
        <end position="229"/>
    </location>
</feature>
<dbReference type="InterPro" id="IPR054502">
    <property type="entry name" value="bHLH-TF_ACT-like_plant"/>
</dbReference>
<evidence type="ECO:0000256" key="5">
    <source>
        <dbReference type="ARBA" id="ARBA00023163"/>
    </source>
</evidence>
<gene>
    <name evidence="9" type="ORF">Taro_040612</name>
</gene>
<dbReference type="EMBL" id="NMUH01003949">
    <property type="protein sequence ID" value="MQM07771.1"/>
    <property type="molecule type" value="Genomic_DNA"/>
</dbReference>
<dbReference type="InterPro" id="IPR011598">
    <property type="entry name" value="bHLH_dom"/>
</dbReference>
<evidence type="ECO:0000313" key="10">
    <source>
        <dbReference type="Proteomes" id="UP000652761"/>
    </source>
</evidence>
<keyword evidence="3" id="KW-0805">Transcription regulation</keyword>
<dbReference type="Proteomes" id="UP000652761">
    <property type="component" value="Unassembled WGS sequence"/>
</dbReference>
<feature type="region of interest" description="Disordered" evidence="7">
    <location>
        <begin position="470"/>
        <end position="495"/>
    </location>
</feature>
<organism evidence="9 10">
    <name type="scientific">Colocasia esculenta</name>
    <name type="common">Wild taro</name>
    <name type="synonym">Arum esculentum</name>
    <dbReference type="NCBI Taxonomy" id="4460"/>
    <lineage>
        <taxon>Eukaryota</taxon>
        <taxon>Viridiplantae</taxon>
        <taxon>Streptophyta</taxon>
        <taxon>Embryophyta</taxon>
        <taxon>Tracheophyta</taxon>
        <taxon>Spermatophyta</taxon>
        <taxon>Magnoliopsida</taxon>
        <taxon>Liliopsida</taxon>
        <taxon>Araceae</taxon>
        <taxon>Aroideae</taxon>
        <taxon>Colocasieae</taxon>
        <taxon>Colocasia</taxon>
    </lineage>
</organism>
<name>A0A843WQY1_COLES</name>
<evidence type="ECO:0000256" key="7">
    <source>
        <dbReference type="SAM" id="MobiDB-lite"/>
    </source>
</evidence>
<evidence type="ECO:0000256" key="4">
    <source>
        <dbReference type="ARBA" id="ARBA00023159"/>
    </source>
</evidence>
<dbReference type="Pfam" id="PF00010">
    <property type="entry name" value="HLH"/>
    <property type="match status" value="1"/>
</dbReference>
<feature type="compositionally biased region" description="Basic and acidic residues" evidence="7">
    <location>
        <begin position="476"/>
        <end position="489"/>
    </location>
</feature>
<dbReference type="Gene3D" id="4.10.280.10">
    <property type="entry name" value="Helix-loop-helix DNA-binding domain"/>
    <property type="match status" value="1"/>
</dbReference>
<keyword evidence="4" id="KW-0010">Activator</keyword>
<comment type="similarity">
    <text evidence="2">Belongs to the bHLH protein family.</text>
</comment>
<evidence type="ECO:0000256" key="6">
    <source>
        <dbReference type="ARBA" id="ARBA00023242"/>
    </source>
</evidence>
<reference evidence="9" key="1">
    <citation type="submission" date="2017-07" db="EMBL/GenBank/DDBJ databases">
        <title>Taro Niue Genome Assembly and Annotation.</title>
        <authorList>
            <person name="Atibalentja N."/>
            <person name="Keating K."/>
            <person name="Fields C.J."/>
        </authorList>
    </citation>
    <scope>NUCLEOTIDE SEQUENCE</scope>
    <source>
        <strain evidence="9">Niue_2</strain>
        <tissue evidence="9">Leaf</tissue>
    </source>
</reference>
<dbReference type="OrthoDB" id="690068at2759"/>
<dbReference type="InterPro" id="IPR036638">
    <property type="entry name" value="HLH_DNA-bd_sf"/>
</dbReference>
<dbReference type="GO" id="GO:0046983">
    <property type="term" value="F:protein dimerization activity"/>
    <property type="evidence" value="ECO:0007669"/>
    <property type="project" value="InterPro"/>
</dbReference>
<feature type="domain" description="BHLH" evidence="8">
    <location>
        <begin position="491"/>
        <end position="540"/>
    </location>
</feature>
<evidence type="ECO:0000256" key="1">
    <source>
        <dbReference type="ARBA" id="ARBA00004123"/>
    </source>
</evidence>
<dbReference type="Pfam" id="PF14215">
    <property type="entry name" value="bHLH-MYC_N"/>
    <property type="match status" value="1"/>
</dbReference>
<dbReference type="Pfam" id="PF22754">
    <property type="entry name" value="bHLH-TF_ACT-like_plant"/>
    <property type="match status" value="1"/>
</dbReference>
<keyword evidence="5" id="KW-0804">Transcription</keyword>
<keyword evidence="10" id="KW-1185">Reference proteome</keyword>
<evidence type="ECO:0000313" key="9">
    <source>
        <dbReference type="EMBL" id="MQM07771.1"/>
    </source>
</evidence>
<evidence type="ECO:0000259" key="8">
    <source>
        <dbReference type="PROSITE" id="PS50888"/>
    </source>
</evidence>
<comment type="subcellular location">
    <subcellularLocation>
        <location evidence="1">Nucleus</location>
    </subcellularLocation>
</comment>
<dbReference type="InterPro" id="IPR025610">
    <property type="entry name" value="MYC/MYB_N"/>
</dbReference>
<keyword evidence="6" id="KW-0539">Nucleus</keyword>
<dbReference type="PANTHER" id="PTHR46266:SF3">
    <property type="entry name" value="TRANSCRIPTION FACTOR EGL1"/>
    <property type="match status" value="1"/>
</dbReference>
<dbReference type="PROSITE" id="PS50888">
    <property type="entry name" value="BHLH"/>
    <property type="match status" value="1"/>
</dbReference>
<dbReference type="SMART" id="SM00353">
    <property type="entry name" value="HLH"/>
    <property type="match status" value="1"/>
</dbReference>
<evidence type="ECO:0000256" key="2">
    <source>
        <dbReference type="ARBA" id="ARBA00005510"/>
    </source>
</evidence>
<dbReference type="SUPFAM" id="SSF47459">
    <property type="entry name" value="HLH, helix-loop-helix DNA-binding domain"/>
    <property type="match status" value="1"/>
</dbReference>
<protein>
    <recommendedName>
        <fullName evidence="8">BHLH domain-containing protein</fullName>
    </recommendedName>
</protein>
<evidence type="ECO:0000256" key="3">
    <source>
        <dbReference type="ARBA" id="ARBA00023015"/>
    </source>
</evidence>
<accession>A0A843WQY1</accession>
<comment type="caution">
    <text evidence="9">The sequence shown here is derived from an EMBL/GenBank/DDBJ whole genome shotgun (WGS) entry which is preliminary data.</text>
</comment>
<dbReference type="AlphaFoldDB" id="A0A843WQY1"/>
<proteinExistence type="inferred from homology"/>
<dbReference type="PANTHER" id="PTHR46266">
    <property type="entry name" value="TRANSCRIPTION FACTOR TT8"/>
    <property type="match status" value="1"/>
</dbReference>
<dbReference type="GO" id="GO:0005634">
    <property type="term" value="C:nucleus"/>
    <property type="evidence" value="ECO:0007669"/>
    <property type="project" value="UniProtKB-SubCell"/>
</dbReference>
<sequence length="691" mass="76968">MCWTMAVGHQEENMPRRRLRRQLAAAVHSIQWSYAILWSASSRQPGMLEWNDGYYNGDIKTRKTTQPMELKADQMALQRSEQLRQLYMSLSAGDGEQLARRPSALLSPEDLSDSEWYYLVCMSFTFHAGHGLVGRTLACGNHIWLFDAPSAESKIFTRSLLAKVTLTVTSCFLFIMLQTVFCCPFMDGVLELGTTETVLEDPDLIKKVTTSFWDYPKTLSSGQSLSSNLKVEEDEDQMAPPPSRDHDMLNPAPSENLHAGADRHTQSGDGVAGFAPTYHTHSSMKIVGVDEDRTEKLQADSSDELKTGSPDYCSNDCCANQHTDEFTMMQGPDGKSQARSWQFMDDELSNGLHGSLNSSDDKCQSFSDLQVVSSPKEERIEYVNGLQICHNMKLTPLDPGADNAHYTRTLSAIFRNPAQADVMPFLPNGSHASSFEAWRKGSETADTHVCVQQKLLKKILFNVALMHGGKTPSAPERNEAKSKTWKPEGDAVGLSHQLSERKRREKMNKKFLILKSLLPSISKIDKASILGDTIDYLKELERRVGYLESYMGDLEAKGGKKHPDVAERTSDNYGRDEIACGKKSPLSKRKACDVDEQGFENHWILSKDGMADINVTIMGKEVLLQLSCPWRDSLLLEIVDAISNLHLDALSVQSSTVDGNLTLTIKSKFRGSVIASPGMIKCTLQRVISKC</sequence>